<evidence type="ECO:0000256" key="1">
    <source>
        <dbReference type="SAM" id="MobiDB-lite"/>
    </source>
</evidence>
<dbReference type="EMBL" id="BRXW01000338">
    <property type="protein sequence ID" value="GMI18553.1"/>
    <property type="molecule type" value="Genomic_DNA"/>
</dbReference>
<dbReference type="Proteomes" id="UP001165122">
    <property type="component" value="Unassembled WGS sequence"/>
</dbReference>
<gene>
    <name evidence="2" type="ORF">TrLO_g8934</name>
</gene>
<proteinExistence type="predicted"/>
<dbReference type="AlphaFoldDB" id="A0A9W7FUL3"/>
<protein>
    <submittedName>
        <fullName evidence="2">Uncharacterized protein</fullName>
    </submittedName>
</protein>
<reference evidence="3" key="1">
    <citation type="journal article" date="2023" name="Commun. Biol.">
        <title>Genome analysis of Parmales, the sister group of diatoms, reveals the evolutionary specialization of diatoms from phago-mixotrophs to photoautotrophs.</title>
        <authorList>
            <person name="Ban H."/>
            <person name="Sato S."/>
            <person name="Yoshikawa S."/>
            <person name="Yamada K."/>
            <person name="Nakamura Y."/>
            <person name="Ichinomiya M."/>
            <person name="Sato N."/>
            <person name="Blanc-Mathieu R."/>
            <person name="Endo H."/>
            <person name="Kuwata A."/>
            <person name="Ogata H."/>
        </authorList>
    </citation>
    <scope>NUCLEOTIDE SEQUENCE [LARGE SCALE GENOMIC DNA]</scope>
    <source>
        <strain evidence="3">NIES 3700</strain>
    </source>
</reference>
<comment type="caution">
    <text evidence="2">The sequence shown here is derived from an EMBL/GenBank/DDBJ whole genome shotgun (WGS) entry which is preliminary data.</text>
</comment>
<dbReference type="OrthoDB" id="202221at2759"/>
<sequence length="271" mass="29828">MLVLCLLASAGDSYQLGSRASKSSSTTRLSRDRLNSRKLPVDADSPLDRRGFVGSAIILASALLPIRVSAKTGDPWSTRWEQTSPILEKLRMFEQVSSDVTTYDKELADPTDKTTNQSTKNLVPVLKLIDALEEIAESAIAAQTNAEVEGVKEKIMKVTEALPSKKKSRSDDVLNVPGLKLIFNTYGDNIFYSDPSRSNIYLTGGATPTNSQSLLYLSRNEIITALQDLYAECRVEGDYVGELGAVLDKNLREYVRAIDKGDVMEARDLMK</sequence>
<name>A0A9W7FUL3_9STRA</name>
<evidence type="ECO:0000313" key="3">
    <source>
        <dbReference type="Proteomes" id="UP001165122"/>
    </source>
</evidence>
<organism evidence="2 3">
    <name type="scientific">Triparma laevis f. longispina</name>
    <dbReference type="NCBI Taxonomy" id="1714387"/>
    <lineage>
        <taxon>Eukaryota</taxon>
        <taxon>Sar</taxon>
        <taxon>Stramenopiles</taxon>
        <taxon>Ochrophyta</taxon>
        <taxon>Bolidophyceae</taxon>
        <taxon>Parmales</taxon>
        <taxon>Triparmaceae</taxon>
        <taxon>Triparma</taxon>
    </lineage>
</organism>
<feature type="compositionally biased region" description="Low complexity" evidence="1">
    <location>
        <begin position="18"/>
        <end position="28"/>
    </location>
</feature>
<accession>A0A9W7FUL3</accession>
<feature type="region of interest" description="Disordered" evidence="1">
    <location>
        <begin position="17"/>
        <end position="42"/>
    </location>
</feature>
<evidence type="ECO:0000313" key="2">
    <source>
        <dbReference type="EMBL" id="GMI18553.1"/>
    </source>
</evidence>
<feature type="compositionally biased region" description="Basic and acidic residues" evidence="1">
    <location>
        <begin position="29"/>
        <end position="42"/>
    </location>
</feature>
<keyword evidence="3" id="KW-1185">Reference proteome</keyword>